<evidence type="ECO:0000256" key="4">
    <source>
        <dbReference type="ARBA" id="ARBA00022729"/>
    </source>
</evidence>
<keyword evidence="6" id="KW-0325">Glycoprotein</keyword>
<evidence type="ECO:0000256" key="9">
    <source>
        <dbReference type="SAM" id="MobiDB-lite"/>
    </source>
</evidence>
<dbReference type="GO" id="GO:0004089">
    <property type="term" value="F:carbonate dehydratase activity"/>
    <property type="evidence" value="ECO:0007669"/>
    <property type="project" value="UniProtKB-EC"/>
</dbReference>
<evidence type="ECO:0000256" key="10">
    <source>
        <dbReference type="SAM" id="SignalP"/>
    </source>
</evidence>
<evidence type="ECO:0000313" key="13">
    <source>
        <dbReference type="Proteomes" id="UP000604825"/>
    </source>
</evidence>
<dbReference type="Gene3D" id="3.10.200.10">
    <property type="entry name" value="Alpha carbonic anhydrase"/>
    <property type="match status" value="1"/>
</dbReference>
<dbReference type="SMART" id="SM01057">
    <property type="entry name" value="Carb_anhydrase"/>
    <property type="match status" value="1"/>
</dbReference>
<dbReference type="InterPro" id="IPR001148">
    <property type="entry name" value="CA_dom"/>
</dbReference>
<keyword evidence="13" id="KW-1185">Reference proteome</keyword>
<dbReference type="CDD" id="cd03124">
    <property type="entry name" value="alpha_CA_prokaryotic_like"/>
    <property type="match status" value="1"/>
</dbReference>
<evidence type="ECO:0000256" key="6">
    <source>
        <dbReference type="ARBA" id="ARBA00023180"/>
    </source>
</evidence>
<dbReference type="PANTHER" id="PTHR18952:SF253">
    <property type="entry name" value="OS08G0470200 PROTEIN"/>
    <property type="match status" value="1"/>
</dbReference>
<keyword evidence="4 10" id="KW-0732">Signal</keyword>
<dbReference type="InterPro" id="IPR041891">
    <property type="entry name" value="Alpha_CA_prokaryot-like"/>
</dbReference>
<proteinExistence type="predicted"/>
<feature type="chain" id="PRO_5033044166" description="carbonic anhydrase" evidence="10">
    <location>
        <begin position="33"/>
        <end position="281"/>
    </location>
</feature>
<evidence type="ECO:0000256" key="3">
    <source>
        <dbReference type="ARBA" id="ARBA00022723"/>
    </source>
</evidence>
<comment type="caution">
    <text evidence="12">The sequence shown here is derived from an EMBL/GenBank/DDBJ whole genome shotgun (WGS) entry which is preliminary data.</text>
</comment>
<dbReference type="EC" id="4.2.1.1" evidence="2"/>
<evidence type="ECO:0000256" key="1">
    <source>
        <dbReference type="ARBA" id="ARBA00001947"/>
    </source>
</evidence>
<evidence type="ECO:0000256" key="7">
    <source>
        <dbReference type="ARBA" id="ARBA00023239"/>
    </source>
</evidence>
<dbReference type="Pfam" id="PF00194">
    <property type="entry name" value="Carb_anhydrase"/>
    <property type="match status" value="1"/>
</dbReference>
<comment type="cofactor">
    <cofactor evidence="1">
        <name>Zn(2+)</name>
        <dbReference type="ChEBI" id="CHEBI:29105"/>
    </cofactor>
</comment>
<dbReference type="InterPro" id="IPR036398">
    <property type="entry name" value="CA_dom_sf"/>
</dbReference>
<evidence type="ECO:0000256" key="8">
    <source>
        <dbReference type="ARBA" id="ARBA00048348"/>
    </source>
</evidence>
<dbReference type="GO" id="GO:0006730">
    <property type="term" value="P:one-carbon metabolic process"/>
    <property type="evidence" value="ECO:0007669"/>
    <property type="project" value="TreeGrafter"/>
</dbReference>
<feature type="domain" description="Alpha-carbonic anhydrase" evidence="11">
    <location>
        <begin position="40"/>
        <end position="274"/>
    </location>
</feature>
<comment type="catalytic activity">
    <reaction evidence="8">
        <text>hydrogencarbonate + H(+) = CO2 + H2O</text>
        <dbReference type="Rhea" id="RHEA:10748"/>
        <dbReference type="ChEBI" id="CHEBI:15377"/>
        <dbReference type="ChEBI" id="CHEBI:15378"/>
        <dbReference type="ChEBI" id="CHEBI:16526"/>
        <dbReference type="ChEBI" id="CHEBI:17544"/>
        <dbReference type="EC" id="4.2.1.1"/>
    </reaction>
</comment>
<feature type="region of interest" description="Disordered" evidence="9">
    <location>
        <begin position="255"/>
        <end position="281"/>
    </location>
</feature>
<keyword evidence="7" id="KW-0456">Lyase</keyword>
<accession>A0A811R587</accession>
<dbReference type="OrthoDB" id="429145at2759"/>
<dbReference type="FunFam" id="3.10.200.10:FF:000007">
    <property type="entry name" value="Alpha carbonic anhydrase 3"/>
    <property type="match status" value="1"/>
</dbReference>
<feature type="signal peptide" evidence="10">
    <location>
        <begin position="1"/>
        <end position="32"/>
    </location>
</feature>
<dbReference type="PANTHER" id="PTHR18952">
    <property type="entry name" value="CARBONIC ANHYDRASE"/>
    <property type="match status" value="1"/>
</dbReference>
<organism evidence="12 13">
    <name type="scientific">Miscanthus lutarioriparius</name>
    <dbReference type="NCBI Taxonomy" id="422564"/>
    <lineage>
        <taxon>Eukaryota</taxon>
        <taxon>Viridiplantae</taxon>
        <taxon>Streptophyta</taxon>
        <taxon>Embryophyta</taxon>
        <taxon>Tracheophyta</taxon>
        <taxon>Spermatophyta</taxon>
        <taxon>Magnoliopsida</taxon>
        <taxon>Liliopsida</taxon>
        <taxon>Poales</taxon>
        <taxon>Poaceae</taxon>
        <taxon>PACMAD clade</taxon>
        <taxon>Panicoideae</taxon>
        <taxon>Andropogonodae</taxon>
        <taxon>Andropogoneae</taxon>
        <taxon>Saccharinae</taxon>
        <taxon>Miscanthus</taxon>
    </lineage>
</organism>
<gene>
    <name evidence="12" type="ORF">NCGR_LOCUS48512</name>
</gene>
<dbReference type="AlphaFoldDB" id="A0A811R587"/>
<evidence type="ECO:0000259" key="11">
    <source>
        <dbReference type="PROSITE" id="PS51144"/>
    </source>
</evidence>
<dbReference type="GO" id="GO:0008270">
    <property type="term" value="F:zinc ion binding"/>
    <property type="evidence" value="ECO:0007669"/>
    <property type="project" value="InterPro"/>
</dbReference>
<evidence type="ECO:0000313" key="12">
    <source>
        <dbReference type="EMBL" id="CAD6265207.1"/>
    </source>
</evidence>
<keyword evidence="3" id="KW-0479">Metal-binding</keyword>
<dbReference type="SUPFAM" id="SSF51069">
    <property type="entry name" value="Carbonic anhydrase"/>
    <property type="match status" value="1"/>
</dbReference>
<keyword evidence="5" id="KW-0862">Zinc</keyword>
<protein>
    <recommendedName>
        <fullName evidence="2">carbonic anhydrase</fullName>
        <ecNumber evidence="2">4.2.1.1</ecNumber>
    </recommendedName>
</protein>
<dbReference type="InterPro" id="IPR023561">
    <property type="entry name" value="Carbonic_anhydrase_a-class"/>
</dbReference>
<dbReference type="PROSITE" id="PS51144">
    <property type="entry name" value="ALPHA_CA_2"/>
    <property type="match status" value="1"/>
</dbReference>
<dbReference type="EMBL" id="CAJGYO010000013">
    <property type="protein sequence ID" value="CAD6265207.1"/>
    <property type="molecule type" value="Genomic_DNA"/>
</dbReference>
<name>A0A811R587_9POAL</name>
<feature type="compositionally biased region" description="Basic and acidic residues" evidence="9">
    <location>
        <begin position="255"/>
        <end position="271"/>
    </location>
</feature>
<evidence type="ECO:0000256" key="5">
    <source>
        <dbReference type="ARBA" id="ARBA00022833"/>
    </source>
</evidence>
<sequence>MGPAHHLRCLTVAAALLAAALVLSAAVPAARGQEETEHEEEFSYVVGDENGPEHWGHIKAEWANCSAGRMQSPIDLSHERVSLVRSLGYLTHSYRPAEASIVNRGHDIMVRFKGDAGSLVINGTAYYLKQMHWHSPTEHTVDGRRYDMELHLVHQTLENKTAVIGILYEIGGEDPFLQALEPSIHRIADRQDREEPVGVVDPRRARGRASVYYRYMGSLTTPPCTEGVIWTVVKRVRTVSKHQLELLREAVHDGMEKNARPAQDVNDRDISIFRPKPHKHY</sequence>
<dbReference type="Proteomes" id="UP000604825">
    <property type="component" value="Unassembled WGS sequence"/>
</dbReference>
<evidence type="ECO:0000256" key="2">
    <source>
        <dbReference type="ARBA" id="ARBA00012925"/>
    </source>
</evidence>
<reference evidence="12" key="1">
    <citation type="submission" date="2020-10" db="EMBL/GenBank/DDBJ databases">
        <authorList>
            <person name="Han B."/>
            <person name="Lu T."/>
            <person name="Zhao Q."/>
            <person name="Huang X."/>
            <person name="Zhao Y."/>
        </authorList>
    </citation>
    <scope>NUCLEOTIDE SEQUENCE</scope>
</reference>